<name>A0AA41SGM7_PAPNU</name>
<feature type="compositionally biased region" description="Basic residues" evidence="1">
    <location>
        <begin position="215"/>
        <end position="236"/>
    </location>
</feature>
<organism evidence="2 3">
    <name type="scientific">Papaver nudicaule</name>
    <name type="common">Iceland poppy</name>
    <dbReference type="NCBI Taxonomy" id="74823"/>
    <lineage>
        <taxon>Eukaryota</taxon>
        <taxon>Viridiplantae</taxon>
        <taxon>Streptophyta</taxon>
        <taxon>Embryophyta</taxon>
        <taxon>Tracheophyta</taxon>
        <taxon>Spermatophyta</taxon>
        <taxon>Magnoliopsida</taxon>
        <taxon>Ranunculales</taxon>
        <taxon>Papaveraceae</taxon>
        <taxon>Papaveroideae</taxon>
        <taxon>Papaver</taxon>
    </lineage>
</organism>
<keyword evidence="3" id="KW-1185">Reference proteome</keyword>
<evidence type="ECO:0000313" key="3">
    <source>
        <dbReference type="Proteomes" id="UP001177140"/>
    </source>
</evidence>
<protein>
    <submittedName>
        <fullName evidence="2">Uncharacterized protein</fullName>
    </submittedName>
</protein>
<feature type="non-terminal residue" evidence="2">
    <location>
        <position position="1"/>
    </location>
</feature>
<dbReference type="AlphaFoldDB" id="A0AA41SGM7"/>
<gene>
    <name evidence="2" type="ORF">MKW94_011573</name>
</gene>
<reference evidence="2" key="1">
    <citation type="submission" date="2022-03" db="EMBL/GenBank/DDBJ databases">
        <title>A functionally conserved STORR gene fusion in Papaver species that diverged 16.8 million years ago.</title>
        <authorList>
            <person name="Catania T."/>
        </authorList>
    </citation>
    <scope>NUCLEOTIDE SEQUENCE</scope>
    <source>
        <strain evidence="2">S-191538</strain>
    </source>
</reference>
<accession>A0AA41SGM7</accession>
<proteinExistence type="predicted"/>
<evidence type="ECO:0000313" key="2">
    <source>
        <dbReference type="EMBL" id="MCL7035399.1"/>
    </source>
</evidence>
<evidence type="ECO:0000256" key="1">
    <source>
        <dbReference type="SAM" id="MobiDB-lite"/>
    </source>
</evidence>
<dbReference type="Proteomes" id="UP001177140">
    <property type="component" value="Unassembled WGS sequence"/>
</dbReference>
<dbReference type="EMBL" id="JAJJMA010156289">
    <property type="protein sequence ID" value="MCL7035399.1"/>
    <property type="molecule type" value="Genomic_DNA"/>
</dbReference>
<feature type="region of interest" description="Disordered" evidence="1">
    <location>
        <begin position="147"/>
        <end position="284"/>
    </location>
</feature>
<feature type="compositionally biased region" description="Polar residues" evidence="1">
    <location>
        <begin position="258"/>
        <end position="267"/>
    </location>
</feature>
<feature type="compositionally biased region" description="Polar residues" evidence="1">
    <location>
        <begin position="240"/>
        <end position="249"/>
    </location>
</feature>
<feature type="compositionally biased region" description="Basic and acidic residues" evidence="1">
    <location>
        <begin position="159"/>
        <end position="175"/>
    </location>
</feature>
<comment type="caution">
    <text evidence="2">The sequence shown here is derived from an EMBL/GenBank/DDBJ whole genome shotgun (WGS) entry which is preliminary data.</text>
</comment>
<sequence>MESAGEVRYMNANAVKSADLDLLATEEASIVEQHCGVIEGTLNSQVVDVLIKWDINSCAIGTLKVSPMNVSVGSDSVNANTDADLGATRTPDPPIVQLQGNVPEKRQLHDLYSKDGLQTDFMHSSVFTGAAKKFKCGSGIDGTERGELRKSCGSLYNGDGKDESDLVSREREESKSQLGTPGSKTTKKEDSGSMLHIANGEELEEDEMSGPNVTHVRRKRHSGTKFSHSKTKKRKMLGKDNSSAVQRMQQGRRRSKQNEGGETSINHASFVVKMSKSSIRGKRM</sequence>